<feature type="region of interest" description="Disordered" evidence="1">
    <location>
        <begin position="90"/>
        <end position="164"/>
    </location>
</feature>
<dbReference type="Proteomes" id="UP000245119">
    <property type="component" value="Linkage Group LG3"/>
</dbReference>
<feature type="compositionally biased region" description="Polar residues" evidence="1">
    <location>
        <begin position="90"/>
        <end position="119"/>
    </location>
</feature>
<feature type="compositionally biased region" description="Low complexity" evidence="1">
    <location>
        <begin position="121"/>
        <end position="141"/>
    </location>
</feature>
<reference evidence="2 3" key="1">
    <citation type="submission" date="2018-04" db="EMBL/GenBank/DDBJ databases">
        <title>The genome of golden apple snail Pomacea canaliculata provides insight into stress tolerance and invasive adaptation.</title>
        <authorList>
            <person name="Liu C."/>
            <person name="Liu B."/>
            <person name="Ren Y."/>
            <person name="Zhang Y."/>
            <person name="Wang H."/>
            <person name="Li S."/>
            <person name="Jiang F."/>
            <person name="Yin L."/>
            <person name="Zhang G."/>
            <person name="Qian W."/>
            <person name="Fan W."/>
        </authorList>
    </citation>
    <scope>NUCLEOTIDE SEQUENCE [LARGE SCALE GENOMIC DNA]</scope>
    <source>
        <strain evidence="2">SZHN2017</strain>
        <tissue evidence="2">Muscle</tissue>
    </source>
</reference>
<evidence type="ECO:0000256" key="1">
    <source>
        <dbReference type="SAM" id="MobiDB-lite"/>
    </source>
</evidence>
<evidence type="ECO:0000313" key="2">
    <source>
        <dbReference type="EMBL" id="PVD33284.1"/>
    </source>
</evidence>
<accession>A0A2T7PIP6</accession>
<comment type="caution">
    <text evidence="2">The sequence shown here is derived from an EMBL/GenBank/DDBJ whole genome shotgun (WGS) entry which is preliminary data.</text>
</comment>
<dbReference type="EMBL" id="PZQS01000003">
    <property type="protein sequence ID" value="PVD33284.1"/>
    <property type="molecule type" value="Genomic_DNA"/>
</dbReference>
<gene>
    <name evidence="2" type="ORF">C0Q70_04537</name>
</gene>
<evidence type="ECO:0000313" key="3">
    <source>
        <dbReference type="Proteomes" id="UP000245119"/>
    </source>
</evidence>
<name>A0A2T7PIP6_POMCA</name>
<proteinExistence type="predicted"/>
<dbReference type="AlphaFoldDB" id="A0A2T7PIP6"/>
<organism evidence="2 3">
    <name type="scientific">Pomacea canaliculata</name>
    <name type="common">Golden apple snail</name>
    <dbReference type="NCBI Taxonomy" id="400727"/>
    <lineage>
        <taxon>Eukaryota</taxon>
        <taxon>Metazoa</taxon>
        <taxon>Spiralia</taxon>
        <taxon>Lophotrochozoa</taxon>
        <taxon>Mollusca</taxon>
        <taxon>Gastropoda</taxon>
        <taxon>Caenogastropoda</taxon>
        <taxon>Architaenioglossa</taxon>
        <taxon>Ampullarioidea</taxon>
        <taxon>Ampullariidae</taxon>
        <taxon>Pomacea</taxon>
    </lineage>
</organism>
<feature type="compositionally biased region" description="Polar residues" evidence="1">
    <location>
        <begin position="142"/>
        <end position="164"/>
    </location>
</feature>
<keyword evidence="3" id="KW-1185">Reference proteome</keyword>
<sequence>MLGVNRLSTGVSDLSLVPSTARSQVFLDSTRSSQTELSHTPSSRDERLHSTFATTVISSSEFAFLQMAHPGTMQASSQSAPALHPQSLSITSSFNGEASSRLPSSSLDDNALPTSTVRGLSSFSSQEQPSQQSQQPFEGSSTQRTENTADHTVQSASAVLSGETSVMARTDEITNSRSELPGLSYPTQVLSSNYYSDFRSPDFKVDMTVSDILRATPVTMATLSSLHLDSASSSSVYLQSQQILLSSSITEHQELVSKSSQSDICSPSCSIRPTVAFDEQTTNVQTPVMTSDQPPRRLEESITSGLLCISLG</sequence>
<protein>
    <submittedName>
        <fullName evidence="2">Uncharacterized protein</fullName>
    </submittedName>
</protein>